<reference evidence="2" key="1">
    <citation type="journal article" date="2020" name="MBio">
        <title>Horizontal gene transfer to a defensive symbiont with a reduced genome amongst a multipartite beetle microbiome.</title>
        <authorList>
            <person name="Waterworth S.C."/>
            <person name="Florez L.V."/>
            <person name="Rees E.R."/>
            <person name="Hertweck C."/>
            <person name="Kaltenpoth M."/>
            <person name="Kwan J.C."/>
        </authorList>
    </citation>
    <scope>NUCLEOTIDE SEQUENCE [LARGE SCALE GENOMIC DNA]</scope>
</reference>
<accession>A0A833PED6</accession>
<evidence type="ECO:0000313" key="2">
    <source>
        <dbReference type="Proteomes" id="UP000490535"/>
    </source>
</evidence>
<dbReference type="Proteomes" id="UP000490535">
    <property type="component" value="Unassembled WGS sequence"/>
</dbReference>
<protein>
    <submittedName>
        <fullName evidence="1">Uncharacterized protein</fullName>
    </submittedName>
</protein>
<proteinExistence type="predicted"/>
<dbReference type="EMBL" id="WNDP01000092">
    <property type="protein sequence ID" value="KAF1022350.1"/>
    <property type="molecule type" value="Genomic_DNA"/>
</dbReference>
<evidence type="ECO:0000313" key="1">
    <source>
        <dbReference type="EMBL" id="KAF1022350.1"/>
    </source>
</evidence>
<comment type="caution">
    <text evidence="1">The sequence shown here is derived from an EMBL/GenBank/DDBJ whole genome shotgun (WGS) entry which is preliminary data.</text>
</comment>
<sequence length="75" mass="8897">MAKTIRINFPLVNGLIKTGNKVFLQASLRVEVFRERLPSVRVLQLPLEPVIAKWDTWLETVYYYAEYFESFIDLF</sequence>
<dbReference type="AlphaFoldDB" id="A0A833PED6"/>
<gene>
    <name evidence="1" type="ORF">GAK29_03199</name>
</gene>
<organism evidence="1 2">
    <name type="scientific">Acinetobacter bereziniae</name>
    <name type="common">Acinetobacter genomosp. 10</name>
    <dbReference type="NCBI Taxonomy" id="106648"/>
    <lineage>
        <taxon>Bacteria</taxon>
        <taxon>Pseudomonadati</taxon>
        <taxon>Pseudomonadota</taxon>
        <taxon>Gammaproteobacteria</taxon>
        <taxon>Moraxellales</taxon>
        <taxon>Moraxellaceae</taxon>
        <taxon>Acinetobacter</taxon>
    </lineage>
</organism>
<name>A0A833PED6_ACIBZ</name>